<dbReference type="OrthoDB" id="9862458at2"/>
<dbReference type="RefSeq" id="WP_138075560.1">
    <property type="nucleotide sequence ID" value="NZ_VAJM01000002.1"/>
</dbReference>
<organism evidence="1 2">
    <name type="scientific">Hymenobacter jeollabukensis</name>
    <dbReference type="NCBI Taxonomy" id="2025313"/>
    <lineage>
        <taxon>Bacteria</taxon>
        <taxon>Pseudomonadati</taxon>
        <taxon>Bacteroidota</taxon>
        <taxon>Cytophagia</taxon>
        <taxon>Cytophagales</taxon>
        <taxon>Hymenobacteraceae</taxon>
        <taxon>Hymenobacter</taxon>
    </lineage>
</organism>
<reference evidence="1 2" key="1">
    <citation type="submission" date="2019-05" db="EMBL/GenBank/DDBJ databases">
        <title>Hymenobacter edaphi sp. nov., isolated from abandoned arsenic-contaminated farmland soil.</title>
        <authorList>
            <person name="Nie L."/>
        </authorList>
    </citation>
    <scope>NUCLEOTIDE SEQUENCE [LARGE SCALE GENOMIC DNA]</scope>
    <source>
        <strain evidence="1 2">1-3-3-8</strain>
    </source>
</reference>
<proteinExistence type="predicted"/>
<sequence>METVSVFWAFYKNVIPSEVEESRVLTLDITMEKEVGTYTVKDAFHLTSRGWVLVGTLTGAVNNGNHLAFPSGLVVRTKGIEMLNIRNQEERICLVISAPFTKRQRPVDRQILDEQIIGATARVLE</sequence>
<gene>
    <name evidence="1" type="ORF">FDY95_04605</name>
</gene>
<dbReference type="Proteomes" id="UP000305517">
    <property type="component" value="Unassembled WGS sequence"/>
</dbReference>
<evidence type="ECO:0000313" key="2">
    <source>
        <dbReference type="Proteomes" id="UP000305517"/>
    </source>
</evidence>
<name>A0A5R8WUK7_9BACT</name>
<keyword evidence="2" id="KW-1185">Reference proteome</keyword>
<protein>
    <submittedName>
        <fullName evidence="1">Uncharacterized protein</fullName>
    </submittedName>
</protein>
<evidence type="ECO:0000313" key="1">
    <source>
        <dbReference type="EMBL" id="TLM95084.1"/>
    </source>
</evidence>
<dbReference type="AlphaFoldDB" id="A0A5R8WUK7"/>
<accession>A0A5R8WUK7</accession>
<comment type="caution">
    <text evidence="1">The sequence shown here is derived from an EMBL/GenBank/DDBJ whole genome shotgun (WGS) entry which is preliminary data.</text>
</comment>
<dbReference type="EMBL" id="VAJM01000002">
    <property type="protein sequence ID" value="TLM95084.1"/>
    <property type="molecule type" value="Genomic_DNA"/>
</dbReference>